<dbReference type="Pfam" id="PF13401">
    <property type="entry name" value="AAA_22"/>
    <property type="match status" value="1"/>
</dbReference>
<dbReference type="InterPro" id="IPR027417">
    <property type="entry name" value="P-loop_NTPase"/>
</dbReference>
<dbReference type="PANTHER" id="PTHR47691:SF3">
    <property type="entry name" value="HTH-TYPE TRANSCRIPTIONAL REGULATOR RV0890C-RELATED"/>
    <property type="match status" value="1"/>
</dbReference>
<dbReference type="SMART" id="SM00421">
    <property type="entry name" value="HTH_LUXR"/>
    <property type="match status" value="1"/>
</dbReference>
<comment type="caution">
    <text evidence="3">The sequence shown here is derived from an EMBL/GenBank/DDBJ whole genome shotgun (WGS) entry which is preliminary data.</text>
</comment>
<evidence type="ECO:0000313" key="3">
    <source>
        <dbReference type="EMBL" id="GIH99842.1"/>
    </source>
</evidence>
<dbReference type="SUPFAM" id="SSF52540">
    <property type="entry name" value="P-loop containing nucleoside triphosphate hydrolases"/>
    <property type="match status" value="1"/>
</dbReference>
<dbReference type="GO" id="GO:0006355">
    <property type="term" value="P:regulation of DNA-templated transcription"/>
    <property type="evidence" value="ECO:0007669"/>
    <property type="project" value="InterPro"/>
</dbReference>
<organism evidence="3 4">
    <name type="scientific">Planobispora takensis</name>
    <dbReference type="NCBI Taxonomy" id="1367882"/>
    <lineage>
        <taxon>Bacteria</taxon>
        <taxon>Bacillati</taxon>
        <taxon>Actinomycetota</taxon>
        <taxon>Actinomycetes</taxon>
        <taxon>Streptosporangiales</taxon>
        <taxon>Streptosporangiaceae</taxon>
        <taxon>Planobispora</taxon>
    </lineage>
</organism>
<dbReference type="Pfam" id="PF00196">
    <property type="entry name" value="GerE"/>
    <property type="match status" value="1"/>
</dbReference>
<accession>A0A8J3WT06</accession>
<dbReference type="EMBL" id="BOOK01000012">
    <property type="protein sequence ID" value="GIH99842.1"/>
    <property type="molecule type" value="Genomic_DNA"/>
</dbReference>
<dbReference type="Proteomes" id="UP000634476">
    <property type="component" value="Unassembled WGS sequence"/>
</dbReference>
<sequence>MPDMDTRPDDDILGFMGSDAFPDLRAAGVTPREREILWLVGERLQNQEIADRLRLSERTVESHVSSLLRKLGGSNRLALVGAAARFRAGREPRGVLPRPLSSFVGRERETGDLRRLLGAHRMVTLTGTAGTGKTRLALHLAHEATALPPAVLVDLAPLSPGDAVERTFAEALSIAGEEHRLRELIRETLAEGRHWLVVDNCEHVTGSVAALLADLLATTGHLHVLATGHEALHLTGEVVYEIPPLPLPALDDPAAVLDSGAGRLFAERAAAVSPGFEITAGNARQVAMICRRLDGLPLAIELAAARTRFFTPADLLARLDDRFALLTDGARGAPNRHRTLEEALTWSYELLGEDERLLLERCSVFPGAFDYGTAAGVLAYPPLDPAELLRIFSRLLDRSLISSRHLDETTEYRLLDSVRQFAHRRLLARGAAEEAHEQHARHHLRGAVAGVPDLRGRDQAAALRWIDRRSADLRAALRWVLDRDDATAAWEFIAGIGTAWEVVGCNGEIFDWLDRLLRRPLPEGDLGFRAAITCAVVLSFQDTGRAREFAERAYRMAGGGADRDRGEGGADHDRALALLARGWTMLYGSQRVEALGQLNRAAEIFERLGDDWHHALALGNSALALTSDPEATLARLAHAAGLFGRLGDHVKRANCLNHMGIRAIENRIRLDDVPGWLAESARLARTGGNDHERLHSELYRTTLDQHLGDHATARPRLAGLLAEFRRIGDLRCAVRCLLGLGRTAAFDGEHESARRHFTEGTRIALGVGDVRITATGLRLLAGADHATGRFERAAALLGAAERLDPAPWEGLVPDPRLPAALRERIGPADFEAAFAAGYGTPPAEQLDSPGPPLGTGLLQSD</sequence>
<reference evidence="3" key="1">
    <citation type="submission" date="2021-01" db="EMBL/GenBank/DDBJ databases">
        <title>Whole genome shotgun sequence of Planobispora takensis NBRC 109077.</title>
        <authorList>
            <person name="Komaki H."/>
            <person name="Tamura T."/>
        </authorList>
    </citation>
    <scope>NUCLEOTIDE SEQUENCE</scope>
    <source>
        <strain evidence="3">NBRC 109077</strain>
    </source>
</reference>
<dbReference type="Gene3D" id="1.25.40.10">
    <property type="entry name" value="Tetratricopeptide repeat domain"/>
    <property type="match status" value="1"/>
</dbReference>
<feature type="domain" description="HTH luxR-type" evidence="2">
    <location>
        <begin position="22"/>
        <end position="87"/>
    </location>
</feature>
<dbReference type="InterPro" id="IPR011990">
    <property type="entry name" value="TPR-like_helical_dom_sf"/>
</dbReference>
<dbReference type="PANTHER" id="PTHR47691">
    <property type="entry name" value="REGULATOR-RELATED"/>
    <property type="match status" value="1"/>
</dbReference>
<dbReference type="InterPro" id="IPR036388">
    <property type="entry name" value="WH-like_DNA-bd_sf"/>
</dbReference>
<keyword evidence="4" id="KW-1185">Reference proteome</keyword>
<dbReference type="GO" id="GO:0003677">
    <property type="term" value="F:DNA binding"/>
    <property type="evidence" value="ECO:0007669"/>
    <property type="project" value="InterPro"/>
</dbReference>
<dbReference type="PROSITE" id="PS50043">
    <property type="entry name" value="HTH_LUXR_2"/>
    <property type="match status" value="1"/>
</dbReference>
<protein>
    <recommendedName>
        <fullName evidence="2">HTH luxR-type domain-containing protein</fullName>
    </recommendedName>
</protein>
<dbReference type="Gene3D" id="1.10.10.10">
    <property type="entry name" value="Winged helix-like DNA-binding domain superfamily/Winged helix DNA-binding domain"/>
    <property type="match status" value="1"/>
</dbReference>
<evidence type="ECO:0000256" key="1">
    <source>
        <dbReference type="SAM" id="MobiDB-lite"/>
    </source>
</evidence>
<dbReference type="GO" id="GO:0016887">
    <property type="term" value="F:ATP hydrolysis activity"/>
    <property type="evidence" value="ECO:0007669"/>
    <property type="project" value="InterPro"/>
</dbReference>
<dbReference type="PRINTS" id="PR00038">
    <property type="entry name" value="HTHLUXR"/>
</dbReference>
<evidence type="ECO:0000259" key="2">
    <source>
        <dbReference type="PROSITE" id="PS50043"/>
    </source>
</evidence>
<dbReference type="Gene3D" id="3.40.50.300">
    <property type="entry name" value="P-loop containing nucleotide triphosphate hydrolases"/>
    <property type="match status" value="1"/>
</dbReference>
<proteinExistence type="predicted"/>
<feature type="region of interest" description="Disordered" evidence="1">
    <location>
        <begin position="836"/>
        <end position="861"/>
    </location>
</feature>
<dbReference type="SUPFAM" id="SSF46894">
    <property type="entry name" value="C-terminal effector domain of the bipartite response regulators"/>
    <property type="match status" value="1"/>
</dbReference>
<evidence type="ECO:0000313" key="4">
    <source>
        <dbReference type="Proteomes" id="UP000634476"/>
    </source>
</evidence>
<dbReference type="SUPFAM" id="SSF48452">
    <property type="entry name" value="TPR-like"/>
    <property type="match status" value="1"/>
</dbReference>
<dbReference type="InterPro" id="IPR016032">
    <property type="entry name" value="Sig_transdc_resp-reg_C-effctor"/>
</dbReference>
<gene>
    <name evidence="3" type="ORF">Pta02_18510</name>
</gene>
<dbReference type="InterPro" id="IPR049945">
    <property type="entry name" value="AAA_22"/>
</dbReference>
<dbReference type="CDD" id="cd06170">
    <property type="entry name" value="LuxR_C_like"/>
    <property type="match status" value="1"/>
</dbReference>
<dbReference type="InterPro" id="IPR000792">
    <property type="entry name" value="Tscrpt_reg_LuxR_C"/>
</dbReference>
<dbReference type="AlphaFoldDB" id="A0A8J3WT06"/>
<name>A0A8J3WT06_9ACTN</name>